<dbReference type="InterPro" id="IPR052755">
    <property type="entry name" value="Lysozyme_Inhibitor_LprI"/>
</dbReference>
<dbReference type="AlphaFoldDB" id="A0A5Y4FRS5"/>
<gene>
    <name evidence="3" type="ORF">FQR30_09445</name>
</gene>
<protein>
    <submittedName>
        <fullName evidence="3">DUF1311 domain-containing protein</fullName>
    </submittedName>
</protein>
<dbReference type="GO" id="GO:0005576">
    <property type="term" value="C:extracellular region"/>
    <property type="evidence" value="ECO:0007669"/>
    <property type="project" value="TreeGrafter"/>
</dbReference>
<dbReference type="Pfam" id="PF07007">
    <property type="entry name" value="LprI"/>
    <property type="match status" value="1"/>
</dbReference>
<evidence type="ECO:0000259" key="2">
    <source>
        <dbReference type="Pfam" id="PF07007"/>
    </source>
</evidence>
<dbReference type="PANTHER" id="PTHR37549:SF1">
    <property type="entry name" value="LIPOPROTEIN LPRI"/>
    <property type="match status" value="1"/>
</dbReference>
<evidence type="ECO:0000313" key="3">
    <source>
        <dbReference type="EMBL" id="ECK0207867.1"/>
    </source>
</evidence>
<comment type="caution">
    <text evidence="3">The sequence shown here is derived from an EMBL/GenBank/DDBJ whole genome shotgun (WGS) entry which is preliminary data.</text>
</comment>
<keyword evidence="1" id="KW-0732">Signal</keyword>
<dbReference type="InterPro" id="IPR009739">
    <property type="entry name" value="LprI-like_N"/>
</dbReference>
<feature type="chain" id="PRO_5026333853" evidence="1">
    <location>
        <begin position="25"/>
        <end position="278"/>
    </location>
</feature>
<organism evidence="3">
    <name type="scientific">Salmonella enterica</name>
    <name type="common">Salmonella choleraesuis</name>
    <dbReference type="NCBI Taxonomy" id="28901"/>
    <lineage>
        <taxon>Bacteria</taxon>
        <taxon>Pseudomonadati</taxon>
        <taxon>Pseudomonadota</taxon>
        <taxon>Gammaproteobacteria</taxon>
        <taxon>Enterobacterales</taxon>
        <taxon>Enterobacteriaceae</taxon>
        <taxon>Salmonella</taxon>
    </lineage>
</organism>
<evidence type="ECO:0000256" key="1">
    <source>
        <dbReference type="SAM" id="SignalP"/>
    </source>
</evidence>
<name>A0A5Y4FRS5_SALER</name>
<dbReference type="PANTHER" id="PTHR37549">
    <property type="entry name" value="LIPOPROTEIN LPRI"/>
    <property type="match status" value="1"/>
</dbReference>
<reference evidence="3" key="1">
    <citation type="submission" date="2019-07" db="EMBL/GenBank/DDBJ databases">
        <authorList>
            <consortium name="PulseNet: The National Subtyping Network for Foodborne Disease Surveillance"/>
            <person name="Tarr C.L."/>
            <person name="Trees E."/>
            <person name="Katz L.S."/>
            <person name="Carleton-Romer H.A."/>
            <person name="Stroika S."/>
            <person name="Kucerova Z."/>
            <person name="Roache K.F."/>
            <person name="Sabol A.L."/>
            <person name="Besser J."/>
            <person name="Gerner-Smidt P."/>
        </authorList>
    </citation>
    <scope>NUCLEOTIDE SEQUENCE</scope>
    <source>
        <strain evidence="3">PNUSAS085499</strain>
    </source>
</reference>
<feature type="domain" description="Lysozyme inhibitor LprI-like N-terminal" evidence="2">
    <location>
        <begin position="29"/>
        <end position="87"/>
    </location>
</feature>
<sequence>MKNIISKKTFLFLSLMACSTASYAASFDCSKANASYEKIICSDNVLNRMDEALSNNYLAVMNSNRSQKVKDLLKKDQIAWLNKRNACSEYSCIRSLYEWRVDEICERYGSSSEKLICISTQDISRQINKERETSRQEVNSNRRPKNEVIQELENKYSSEISRLGFSKTQLASPIYVYFASNYSRYSTLQEYLSLMLDMPSIKSMSKIDNGGYFGFRIKVTGKPSTGFLFHEEDGELYLNGLVAGDDFIEVVTTDQANQLTSTFYYYAALVLDKNNAKL</sequence>
<accession>A0A5Y4FRS5</accession>
<proteinExistence type="predicted"/>
<dbReference type="EMBL" id="AAJAHN010000013">
    <property type="protein sequence ID" value="ECK0207867.1"/>
    <property type="molecule type" value="Genomic_DNA"/>
</dbReference>
<dbReference type="Gene3D" id="1.20.1270.180">
    <property type="match status" value="1"/>
</dbReference>
<feature type="signal peptide" evidence="1">
    <location>
        <begin position="1"/>
        <end position="24"/>
    </location>
</feature>